<keyword evidence="1" id="KW-0812">Transmembrane</keyword>
<feature type="transmembrane region" description="Helical" evidence="1">
    <location>
        <begin position="6"/>
        <end position="29"/>
    </location>
</feature>
<comment type="caution">
    <text evidence="2">The sequence shown here is derived from an EMBL/GenBank/DDBJ whole genome shotgun (WGS) entry which is preliminary data.</text>
</comment>
<feature type="transmembrane region" description="Helical" evidence="1">
    <location>
        <begin position="207"/>
        <end position="226"/>
    </location>
</feature>
<protein>
    <submittedName>
        <fullName evidence="2">Uncharacterized protein</fullName>
    </submittedName>
</protein>
<proteinExistence type="predicted"/>
<accession>A0A812BY65</accession>
<keyword evidence="3" id="KW-1185">Reference proteome</keyword>
<dbReference type="Proteomes" id="UP000597762">
    <property type="component" value="Unassembled WGS sequence"/>
</dbReference>
<organism evidence="2 3">
    <name type="scientific">Acanthosepion pharaonis</name>
    <name type="common">Pharaoh cuttlefish</name>
    <name type="synonym">Sepia pharaonis</name>
    <dbReference type="NCBI Taxonomy" id="158019"/>
    <lineage>
        <taxon>Eukaryota</taxon>
        <taxon>Metazoa</taxon>
        <taxon>Spiralia</taxon>
        <taxon>Lophotrochozoa</taxon>
        <taxon>Mollusca</taxon>
        <taxon>Cephalopoda</taxon>
        <taxon>Coleoidea</taxon>
        <taxon>Decapodiformes</taxon>
        <taxon>Sepiida</taxon>
        <taxon>Sepiina</taxon>
        <taxon>Sepiidae</taxon>
        <taxon>Acanthosepion</taxon>
    </lineage>
</organism>
<feature type="transmembrane region" description="Helical" evidence="1">
    <location>
        <begin position="71"/>
        <end position="97"/>
    </location>
</feature>
<dbReference type="EMBL" id="CAHIKZ030001001">
    <property type="protein sequence ID" value="CAE1248592.1"/>
    <property type="molecule type" value="Genomic_DNA"/>
</dbReference>
<feature type="transmembrane region" description="Helical" evidence="1">
    <location>
        <begin position="127"/>
        <end position="147"/>
    </location>
</feature>
<gene>
    <name evidence="2" type="ORF">SPHA_26238</name>
</gene>
<dbReference type="AlphaFoldDB" id="A0A812BY65"/>
<feature type="transmembrane region" description="Helical" evidence="1">
    <location>
        <begin position="178"/>
        <end position="200"/>
    </location>
</feature>
<evidence type="ECO:0000256" key="1">
    <source>
        <dbReference type="SAM" id="Phobius"/>
    </source>
</evidence>
<keyword evidence="1" id="KW-1133">Transmembrane helix</keyword>
<sequence length="237" mass="27524">MSVRHLPHVFLIIVFTFFILHFLFLLLFCQRIPKESISRIPVGGTRLDSSYISIPGNLSTRMQRFCHVLSLNLLFLLLASSSFFLISRYFFLFYFSLSLSLRVHFPLSHNFATCLCFPFFLSFPFSISYFVPHFLFCSCFTVFLLSYSLYNLDFTFLSFILSLSPSLSLSIYISYSPYFSLCSLSILVHFLFVSFHLVIYSRLLPPFLFSLSLSLSISLLFPQYPVKFSLFLPSPLT</sequence>
<name>A0A812BY65_ACAPH</name>
<evidence type="ECO:0000313" key="2">
    <source>
        <dbReference type="EMBL" id="CAE1248592.1"/>
    </source>
</evidence>
<keyword evidence="1" id="KW-0472">Membrane</keyword>
<evidence type="ECO:0000313" key="3">
    <source>
        <dbReference type="Proteomes" id="UP000597762"/>
    </source>
</evidence>
<reference evidence="2" key="1">
    <citation type="submission" date="2021-01" db="EMBL/GenBank/DDBJ databases">
        <authorList>
            <person name="Li R."/>
            <person name="Bekaert M."/>
        </authorList>
    </citation>
    <scope>NUCLEOTIDE SEQUENCE</scope>
    <source>
        <strain evidence="2">Farmed</strain>
    </source>
</reference>